<comment type="caution">
    <text evidence="2">The sequence shown here is derived from an EMBL/GenBank/DDBJ whole genome shotgun (WGS) entry which is preliminary data.</text>
</comment>
<organism evidence="2 3">
    <name type="scientific">Streptomyces spectabilis</name>
    <dbReference type="NCBI Taxonomy" id="68270"/>
    <lineage>
        <taxon>Bacteria</taxon>
        <taxon>Bacillati</taxon>
        <taxon>Actinomycetota</taxon>
        <taxon>Actinomycetes</taxon>
        <taxon>Kitasatosporales</taxon>
        <taxon>Streptomycetaceae</taxon>
        <taxon>Streptomyces</taxon>
    </lineage>
</organism>
<gene>
    <name evidence="2" type="ORF">FHS40_007062</name>
</gene>
<reference evidence="2 3" key="1">
    <citation type="submission" date="2020-08" db="EMBL/GenBank/DDBJ databases">
        <title>Genomic Encyclopedia of Type Strains, Phase III (KMG-III): the genomes of soil and plant-associated and newly described type strains.</title>
        <authorList>
            <person name="Whitman W."/>
        </authorList>
    </citation>
    <scope>NUCLEOTIDE SEQUENCE [LARGE SCALE GENOMIC DNA]</scope>
    <source>
        <strain evidence="2 3">CECT 3146</strain>
    </source>
</reference>
<dbReference type="RefSeq" id="WP_229879691.1">
    <property type="nucleotide sequence ID" value="NZ_BMSQ01000029.1"/>
</dbReference>
<keyword evidence="3" id="KW-1185">Reference proteome</keyword>
<protein>
    <submittedName>
        <fullName evidence="2">Uncharacterized protein</fullName>
    </submittedName>
</protein>
<dbReference type="Proteomes" id="UP000549009">
    <property type="component" value="Unassembled WGS sequence"/>
</dbReference>
<feature type="region of interest" description="Disordered" evidence="1">
    <location>
        <begin position="24"/>
        <end position="49"/>
    </location>
</feature>
<accession>A0A7W8B0B4</accession>
<evidence type="ECO:0000313" key="2">
    <source>
        <dbReference type="EMBL" id="MBB5107941.1"/>
    </source>
</evidence>
<proteinExistence type="predicted"/>
<evidence type="ECO:0000313" key="3">
    <source>
        <dbReference type="Proteomes" id="UP000549009"/>
    </source>
</evidence>
<sequence>MDAAASINFYEPRPVKAREAALQGLSEAPAQHPPTVRLHAQSARAAAADSDAEDFTAAFHAADNACRALPPRPARRFGLHTAPLADYALTPYPATS</sequence>
<dbReference type="EMBL" id="JACHJD010000016">
    <property type="protein sequence ID" value="MBB5107941.1"/>
    <property type="molecule type" value="Genomic_DNA"/>
</dbReference>
<evidence type="ECO:0000256" key="1">
    <source>
        <dbReference type="SAM" id="MobiDB-lite"/>
    </source>
</evidence>
<feature type="compositionally biased region" description="Low complexity" evidence="1">
    <location>
        <begin position="40"/>
        <end position="49"/>
    </location>
</feature>
<dbReference type="AlphaFoldDB" id="A0A7W8B0B4"/>
<name>A0A7W8B0B4_STRST</name>